<dbReference type="RefSeq" id="WP_212685638.1">
    <property type="nucleotide sequence ID" value="NZ_JAGSPM010000015.1"/>
</dbReference>
<dbReference type="InterPro" id="IPR016131">
    <property type="entry name" value="Haemerythrin_Fe_BS"/>
</dbReference>
<dbReference type="SUPFAM" id="SSF47188">
    <property type="entry name" value="Hemerythrin-like"/>
    <property type="match status" value="1"/>
</dbReference>
<evidence type="ECO:0000313" key="6">
    <source>
        <dbReference type="EMBL" id="MBR7748344.1"/>
    </source>
</evidence>
<reference evidence="6 7" key="1">
    <citation type="submission" date="2021-04" db="EMBL/GenBank/DDBJ databases">
        <title>novel species isolated from subtropical streams in China.</title>
        <authorList>
            <person name="Lu H."/>
        </authorList>
    </citation>
    <scope>NUCLEOTIDE SEQUENCE [LARGE SCALE GENOMIC DNA]</scope>
    <source>
        <strain evidence="6 7">BYS107W</strain>
    </source>
</reference>
<name>A0A941DGH8_9BURK</name>
<dbReference type="PANTHER" id="PTHR37164">
    <property type="entry name" value="BACTERIOHEMERYTHRIN"/>
    <property type="match status" value="1"/>
</dbReference>
<keyword evidence="2" id="KW-0561">Oxygen transport</keyword>
<keyword evidence="2" id="KW-0813">Transport</keyword>
<dbReference type="InterPro" id="IPR012312">
    <property type="entry name" value="Hemerythrin-like"/>
</dbReference>
<keyword evidence="7" id="KW-1185">Reference proteome</keyword>
<accession>A0A941DGH8</accession>
<dbReference type="EMBL" id="JAGSPM010000015">
    <property type="protein sequence ID" value="MBR7748344.1"/>
    <property type="molecule type" value="Genomic_DNA"/>
</dbReference>
<dbReference type="InterPro" id="IPR012827">
    <property type="entry name" value="Hemerythrin_metal-bd"/>
</dbReference>
<protein>
    <submittedName>
        <fullName evidence="6">Hemerythrin domain-containing protein</fullName>
    </submittedName>
</protein>
<proteinExistence type="inferred from homology"/>
<feature type="domain" description="Hemerythrin-like" evidence="5">
    <location>
        <begin position="17"/>
        <end position="124"/>
    </location>
</feature>
<dbReference type="InterPro" id="IPR035938">
    <property type="entry name" value="Hemerythrin-like_sf"/>
</dbReference>
<dbReference type="GO" id="GO:0005344">
    <property type="term" value="F:oxygen carrier activity"/>
    <property type="evidence" value="ECO:0007669"/>
    <property type="project" value="UniProtKB-KW"/>
</dbReference>
<evidence type="ECO:0000256" key="4">
    <source>
        <dbReference type="ARBA" id="ARBA00023004"/>
    </source>
</evidence>
<evidence type="ECO:0000256" key="2">
    <source>
        <dbReference type="ARBA" id="ARBA00022621"/>
    </source>
</evidence>
<dbReference type="PROSITE" id="PS00550">
    <property type="entry name" value="HEMERYTHRINS"/>
    <property type="match status" value="1"/>
</dbReference>
<dbReference type="InterPro" id="IPR050669">
    <property type="entry name" value="Hemerythrin"/>
</dbReference>
<evidence type="ECO:0000259" key="5">
    <source>
        <dbReference type="Pfam" id="PF01814"/>
    </source>
</evidence>
<gene>
    <name evidence="6" type="ORF">KDM92_17295</name>
</gene>
<sequence length="145" mass="16673">MSKQNWAWSDRLSLKHDVMDETHQEFVALCGALSLSESEIPYLDRLDALIAHSIEHFEQENKWMRDFAFPPAGCHQGEHDAVLQVMQEVRRRYAGGEHDLGQSLAEELPLWFEHHVDTMDNMLAQFMIANQIAIVDKEKANAELA</sequence>
<evidence type="ECO:0000256" key="1">
    <source>
        <dbReference type="ARBA" id="ARBA00010587"/>
    </source>
</evidence>
<evidence type="ECO:0000256" key="3">
    <source>
        <dbReference type="ARBA" id="ARBA00022723"/>
    </source>
</evidence>
<evidence type="ECO:0000313" key="7">
    <source>
        <dbReference type="Proteomes" id="UP000680158"/>
    </source>
</evidence>
<comment type="caution">
    <text evidence="6">The sequence shown here is derived from an EMBL/GenBank/DDBJ whole genome shotgun (WGS) entry which is preliminary data.</text>
</comment>
<dbReference type="AlphaFoldDB" id="A0A941DGH8"/>
<dbReference type="Gene3D" id="1.20.120.50">
    <property type="entry name" value="Hemerythrin-like"/>
    <property type="match status" value="1"/>
</dbReference>
<keyword evidence="4" id="KW-0408">Iron</keyword>
<dbReference type="Proteomes" id="UP000680158">
    <property type="component" value="Unassembled WGS sequence"/>
</dbReference>
<dbReference type="GO" id="GO:0046872">
    <property type="term" value="F:metal ion binding"/>
    <property type="evidence" value="ECO:0007669"/>
    <property type="project" value="UniProtKB-KW"/>
</dbReference>
<dbReference type="Pfam" id="PF01814">
    <property type="entry name" value="Hemerythrin"/>
    <property type="match status" value="1"/>
</dbReference>
<comment type="similarity">
    <text evidence="1">Belongs to the hemerythrin family.</text>
</comment>
<organism evidence="6 7">
    <name type="scientific">Undibacterium baiyunense</name>
    <dbReference type="NCBI Taxonomy" id="2828731"/>
    <lineage>
        <taxon>Bacteria</taxon>
        <taxon>Pseudomonadati</taxon>
        <taxon>Pseudomonadota</taxon>
        <taxon>Betaproteobacteria</taxon>
        <taxon>Burkholderiales</taxon>
        <taxon>Oxalobacteraceae</taxon>
        <taxon>Undibacterium</taxon>
    </lineage>
</organism>
<dbReference type="PANTHER" id="PTHR37164:SF1">
    <property type="entry name" value="BACTERIOHEMERYTHRIN"/>
    <property type="match status" value="1"/>
</dbReference>
<keyword evidence="3" id="KW-0479">Metal-binding</keyword>
<dbReference type="CDD" id="cd12107">
    <property type="entry name" value="Hemerythrin"/>
    <property type="match status" value="1"/>
</dbReference>
<dbReference type="NCBIfam" id="TIGR02481">
    <property type="entry name" value="hemeryth_dom"/>
    <property type="match status" value="1"/>
</dbReference>